<comment type="similarity">
    <text evidence="2">Belongs to the NFX1 family.</text>
</comment>
<evidence type="ECO:0000256" key="1">
    <source>
        <dbReference type="ARBA" id="ARBA00004123"/>
    </source>
</evidence>
<feature type="compositionally biased region" description="Low complexity" evidence="11">
    <location>
        <begin position="209"/>
        <end position="218"/>
    </location>
</feature>
<evidence type="ECO:0000256" key="2">
    <source>
        <dbReference type="ARBA" id="ARBA00007269"/>
    </source>
</evidence>
<keyword evidence="9" id="KW-0539">Nucleus</keyword>
<keyword evidence="5 10" id="KW-0863">Zinc-finger</keyword>
<reference evidence="14" key="2">
    <citation type="journal article" date="2020" name="BMC">
        <title>Leishmania infection induces a limited differential gene expression in the sand fly midgut.</title>
        <authorList>
            <person name="Coutinho-Abreu I.V."/>
            <person name="Serafim T.D."/>
            <person name="Meneses C."/>
            <person name="Kamhawi S."/>
            <person name="Oliveira F."/>
            <person name="Valenzuela J.G."/>
        </authorList>
    </citation>
    <scope>NUCLEOTIDE SEQUENCE</scope>
    <source>
        <strain evidence="14">Jacobina</strain>
        <tissue evidence="14">Midgut</tissue>
    </source>
</reference>
<evidence type="ECO:0000256" key="3">
    <source>
        <dbReference type="ARBA" id="ARBA00022723"/>
    </source>
</evidence>
<evidence type="ECO:0000259" key="13">
    <source>
        <dbReference type="PROSITE" id="PS51061"/>
    </source>
</evidence>
<dbReference type="GO" id="GO:0008270">
    <property type="term" value="F:zinc ion binding"/>
    <property type="evidence" value="ECO:0007669"/>
    <property type="project" value="UniProtKB-KW"/>
</dbReference>
<dbReference type="InterPro" id="IPR001841">
    <property type="entry name" value="Znf_RING"/>
</dbReference>
<dbReference type="PANTHER" id="PTHR12360">
    <property type="entry name" value="NUCLEAR TRANSCRIPTION FACTOR, X-BOX BINDING 1 NFX1"/>
    <property type="match status" value="1"/>
</dbReference>
<dbReference type="InterPro" id="IPR036867">
    <property type="entry name" value="R3H_dom_sf"/>
</dbReference>
<dbReference type="Pfam" id="PF01424">
    <property type="entry name" value="R3H"/>
    <property type="match status" value="1"/>
</dbReference>
<feature type="compositionally biased region" description="Basic and acidic residues" evidence="11">
    <location>
        <begin position="250"/>
        <end position="268"/>
    </location>
</feature>
<evidence type="ECO:0000256" key="11">
    <source>
        <dbReference type="SAM" id="MobiDB-lite"/>
    </source>
</evidence>
<dbReference type="InterPro" id="IPR000967">
    <property type="entry name" value="Znf_NFX1"/>
</dbReference>
<keyword evidence="7" id="KW-0805">Transcription regulation</keyword>
<keyword evidence="4" id="KW-0677">Repeat</keyword>
<feature type="domain" description="R3H" evidence="13">
    <location>
        <begin position="921"/>
        <end position="986"/>
    </location>
</feature>
<organism evidence="15 16">
    <name type="scientific">Lutzomyia longipalpis</name>
    <name type="common">Sand fly</name>
    <dbReference type="NCBI Taxonomy" id="7200"/>
    <lineage>
        <taxon>Eukaryota</taxon>
        <taxon>Metazoa</taxon>
        <taxon>Ecdysozoa</taxon>
        <taxon>Arthropoda</taxon>
        <taxon>Hexapoda</taxon>
        <taxon>Insecta</taxon>
        <taxon>Pterygota</taxon>
        <taxon>Neoptera</taxon>
        <taxon>Endopterygota</taxon>
        <taxon>Diptera</taxon>
        <taxon>Nematocera</taxon>
        <taxon>Psychodoidea</taxon>
        <taxon>Psychodidae</taxon>
        <taxon>Lutzomyia</taxon>
        <taxon>Lutzomyia</taxon>
    </lineage>
</organism>
<dbReference type="EMBL" id="GITU01009176">
    <property type="protein sequence ID" value="MBC1177879.1"/>
    <property type="molecule type" value="Transcribed_RNA"/>
</dbReference>
<dbReference type="InterPro" id="IPR001374">
    <property type="entry name" value="R3H_dom"/>
</dbReference>
<proteinExistence type="inferred from homology"/>
<dbReference type="GO" id="GO:0000977">
    <property type="term" value="F:RNA polymerase II transcription regulatory region sequence-specific DNA binding"/>
    <property type="evidence" value="ECO:0007669"/>
    <property type="project" value="TreeGrafter"/>
</dbReference>
<dbReference type="SUPFAM" id="SSF82708">
    <property type="entry name" value="R3H domain"/>
    <property type="match status" value="1"/>
</dbReference>
<feature type="domain" description="RING-type" evidence="12">
    <location>
        <begin position="300"/>
        <end position="347"/>
    </location>
</feature>
<keyword evidence="8" id="KW-0804">Transcription</keyword>
<name>A0A1B0CN35_LUTLO</name>
<feature type="compositionally biased region" description="Basic and acidic residues" evidence="11">
    <location>
        <begin position="168"/>
        <end position="187"/>
    </location>
</feature>
<evidence type="ECO:0000256" key="7">
    <source>
        <dbReference type="ARBA" id="ARBA00023015"/>
    </source>
</evidence>
<evidence type="ECO:0000256" key="8">
    <source>
        <dbReference type="ARBA" id="ARBA00023163"/>
    </source>
</evidence>
<feature type="compositionally biased region" description="Basic and acidic residues" evidence="11">
    <location>
        <begin position="224"/>
        <end position="241"/>
    </location>
</feature>
<reference evidence="15" key="3">
    <citation type="submission" date="2020-05" db="UniProtKB">
        <authorList>
            <consortium name="EnsemblMetazoa"/>
        </authorList>
    </citation>
    <scope>IDENTIFICATION</scope>
    <source>
        <strain evidence="15">Jacobina</strain>
    </source>
</reference>
<keyword evidence="6" id="KW-0862">Zinc</keyword>
<accession>A0A1B0CN35</accession>
<evidence type="ECO:0000256" key="9">
    <source>
        <dbReference type="ARBA" id="ARBA00023242"/>
    </source>
</evidence>
<dbReference type="VEuPathDB" id="VectorBase:LLOJ006119"/>
<reference evidence="16" key="1">
    <citation type="submission" date="2012-05" db="EMBL/GenBank/DDBJ databases">
        <title>Whole Genome Assembly of Lutzomyia longipalpis.</title>
        <authorList>
            <person name="Richards S."/>
            <person name="Qu C."/>
            <person name="Dillon R."/>
            <person name="Worley K."/>
            <person name="Scherer S."/>
            <person name="Batterton M."/>
            <person name="Taylor A."/>
            <person name="Hawes A."/>
            <person name="Hernandez B."/>
            <person name="Kovar C."/>
            <person name="Mandapat C."/>
            <person name="Pham C."/>
            <person name="Qu C."/>
            <person name="Jing C."/>
            <person name="Bess C."/>
            <person name="Bandaranaike D."/>
            <person name="Ngo D."/>
            <person name="Ongeri F."/>
            <person name="Arias F."/>
            <person name="Lara F."/>
            <person name="Weissenberger G."/>
            <person name="Kamau G."/>
            <person name="Han H."/>
            <person name="Shen H."/>
            <person name="Dinh H."/>
            <person name="Khalil I."/>
            <person name="Jones J."/>
            <person name="Shafer J."/>
            <person name="Jayaseelan J."/>
            <person name="Quiroz J."/>
            <person name="Blankenburg K."/>
            <person name="Nguyen L."/>
            <person name="Jackson L."/>
            <person name="Francisco L."/>
            <person name="Tang L.-Y."/>
            <person name="Pu L.-L."/>
            <person name="Perales L."/>
            <person name="Lorensuhewa L."/>
            <person name="Munidasa M."/>
            <person name="Coyle M."/>
            <person name="Taylor M."/>
            <person name="Puazo M."/>
            <person name="Firestine M."/>
            <person name="Scheel M."/>
            <person name="Javaid M."/>
            <person name="Wang M."/>
            <person name="Li M."/>
            <person name="Tabassum N."/>
            <person name="Saada N."/>
            <person name="Osuji N."/>
            <person name="Aqrawi P."/>
            <person name="Fu Q."/>
            <person name="Thornton R."/>
            <person name="Raj R."/>
            <person name="Goodspeed R."/>
            <person name="Mata R."/>
            <person name="Najjar R."/>
            <person name="Gubbala S."/>
            <person name="Lee S."/>
            <person name="Denson S."/>
            <person name="Patil S."/>
            <person name="Macmil S."/>
            <person name="Qi S."/>
            <person name="Matskevitch T."/>
            <person name="Palculict T."/>
            <person name="Mathew T."/>
            <person name="Vee V."/>
            <person name="Velamala V."/>
            <person name="Korchina V."/>
            <person name="Cai W."/>
            <person name="Liu W."/>
            <person name="Dai W."/>
            <person name="Zou X."/>
            <person name="Zhu Y."/>
            <person name="Zhang Y."/>
            <person name="Wu Y.-Q."/>
            <person name="Xin Y."/>
            <person name="Nazarath L."/>
            <person name="Kovar C."/>
            <person name="Han Y."/>
            <person name="Muzny D."/>
            <person name="Gibbs R."/>
        </authorList>
    </citation>
    <scope>NUCLEOTIDE SEQUENCE [LARGE SCALE GENOMIC DNA]</scope>
    <source>
        <strain evidence="16">Jacobina</strain>
    </source>
</reference>
<dbReference type="VEuPathDB" id="VectorBase:LLONM1_002475"/>
<dbReference type="Proteomes" id="UP000092461">
    <property type="component" value="Unassembled WGS sequence"/>
</dbReference>
<comment type="subcellular location">
    <subcellularLocation>
        <location evidence="1">Nucleus</location>
    </subcellularLocation>
</comment>
<dbReference type="PANTHER" id="PTHR12360:SF12">
    <property type="entry name" value="TRANSCRIPTIONAL REPRESSOR NF-X1"/>
    <property type="match status" value="1"/>
</dbReference>
<dbReference type="InterPro" id="IPR034078">
    <property type="entry name" value="NFX1_fam"/>
</dbReference>
<dbReference type="GO" id="GO:0000122">
    <property type="term" value="P:negative regulation of transcription by RNA polymerase II"/>
    <property type="evidence" value="ECO:0007669"/>
    <property type="project" value="TreeGrafter"/>
</dbReference>
<dbReference type="EnsemblMetazoa" id="LLOJ006119-RA">
    <property type="protein sequence ID" value="LLOJ006119-PA"/>
    <property type="gene ID" value="LLOJ006119"/>
</dbReference>
<feature type="compositionally biased region" description="Basic and acidic residues" evidence="11">
    <location>
        <begin position="100"/>
        <end position="145"/>
    </location>
</feature>
<evidence type="ECO:0000313" key="16">
    <source>
        <dbReference type="Proteomes" id="UP000092461"/>
    </source>
</evidence>
<dbReference type="SMART" id="SM00438">
    <property type="entry name" value="ZnF_NFX"/>
    <property type="match status" value="9"/>
</dbReference>
<dbReference type="GO" id="GO:0000981">
    <property type="term" value="F:DNA-binding transcription factor activity, RNA polymerase II-specific"/>
    <property type="evidence" value="ECO:0007669"/>
    <property type="project" value="TreeGrafter"/>
</dbReference>
<evidence type="ECO:0000313" key="15">
    <source>
        <dbReference type="EnsemblMetazoa" id="LLOJ006119-PA"/>
    </source>
</evidence>
<dbReference type="EMBL" id="AJWK01019755">
    <property type="status" value="NOT_ANNOTATED_CDS"/>
    <property type="molecule type" value="Genomic_DNA"/>
</dbReference>
<evidence type="ECO:0000256" key="5">
    <source>
        <dbReference type="ARBA" id="ARBA00022771"/>
    </source>
</evidence>
<evidence type="ECO:0000256" key="6">
    <source>
        <dbReference type="ARBA" id="ARBA00022833"/>
    </source>
</evidence>
<dbReference type="InterPro" id="IPR034076">
    <property type="entry name" value="R3H_NF-X1"/>
</dbReference>
<dbReference type="CDD" id="cd02643">
    <property type="entry name" value="R3H_NF-X1"/>
    <property type="match status" value="1"/>
</dbReference>
<dbReference type="AlphaFoldDB" id="A0A1B0CN35"/>
<dbReference type="SMART" id="SM00393">
    <property type="entry name" value="R3H"/>
    <property type="match status" value="1"/>
</dbReference>
<evidence type="ECO:0000256" key="4">
    <source>
        <dbReference type="ARBA" id="ARBA00022737"/>
    </source>
</evidence>
<dbReference type="CDD" id="cd06008">
    <property type="entry name" value="NF-X1-zinc-finger"/>
    <property type="match status" value="6"/>
</dbReference>
<feature type="compositionally biased region" description="Polar residues" evidence="11">
    <location>
        <begin position="153"/>
        <end position="162"/>
    </location>
</feature>
<evidence type="ECO:0000259" key="12">
    <source>
        <dbReference type="PROSITE" id="PS50089"/>
    </source>
</evidence>
<dbReference type="Gene3D" id="3.30.1370.50">
    <property type="entry name" value="R3H-like domain"/>
    <property type="match status" value="1"/>
</dbReference>
<keyword evidence="3" id="KW-0479">Metal-binding</keyword>
<sequence length="1020" mass="115040">MGDFNQNVPKGGPSGEQVYVNFDQFIAQNNFRQFQQFPPVNYYSGAPQYYPSQGFQVPPPNAQLFNPVYQQPFVPFQSGGNFIAENSSLTPTANEFVPRFARESPEPPPPSEERPKRQEAPKVEAARGVKERESRSEENARRTNEADVMLSELNINGNQSHTGAIRKQWREQPRREFRRGAHMEAQGRPRGRQFNQQHFERSEQESYGRRGPPAAGRGRFSGGGDKRQKWPRGRQDKENGHTNHATGGNSDEHHEDVRKRRNHPDFKPNRNLKAPPVVEEEPCSQREKLEREIDTGGLECLVCCEKIKPFQSVWSCSNCYHILHLNCTGKWAASSKSETGWRCPACQNITTSVPRDYYCFCGKQKNPQYNRNDVAHSCGEVCGRADICPHPCTLLCHPGPCPPCQASVERSCGCGKETRTLQCHQVVKILCGAVCEKTLTCGVHKCKEICHADACPECEETREHECYCGKHRKNVICSRENNDVTQYECGEICGRDLTCGNHKCQDPCHAGECAECKLSPNVVKTCPCGKKPMIERKTCTDFIPLCGQICSKRLKCGTPGNPHLCAAKCHQGACPQCPKSTATKCRCGHMEEMIKCRKLTTRADDARCRRRCTKKRNCGKHKCNQECCIDIDHVCPQPCTYTLSCGKHKCDKTCHPGHCDPCYRSSFQELSCECGATTIYPPVPCGTKKPVCDKPCSRQHPCSHEVLHNCHSAQQCPPCMLLTTKFCHGRHEQRKTIPCSQESFSCGLPCRKELSCGRHKCIKICHEGPCLQPGEVCKQHCPNPRVMCPHACRAPCHDGDCPETLCKESVEVSCPCGNRKQSRMCHDFASEYRRIATSQLATSMQEVQRGNSIELRDILGPIKINGAKTKVLECNDECRTMERNRRLAIGLQIRNPDLPSKLQPKYSDFLRGWAKKDGAFVRNIHEKLTDLVKLAKESKQKSRSHSFPTMNREKRQVVHEMCEMFGVESVAYDAEPNRNVVATAFRETSWLPGMSVLEVLERENGQRRVPLPNVWGTKRT</sequence>
<evidence type="ECO:0000256" key="10">
    <source>
        <dbReference type="PROSITE-ProRule" id="PRU00175"/>
    </source>
</evidence>
<feature type="compositionally biased region" description="Basic and acidic residues" evidence="11">
    <location>
        <begin position="198"/>
        <end position="208"/>
    </location>
</feature>
<feature type="region of interest" description="Disordered" evidence="11">
    <location>
        <begin position="100"/>
        <end position="283"/>
    </location>
</feature>
<protein>
    <submittedName>
        <fullName evidence="14">Putative transcription factor nf-x1</fullName>
    </submittedName>
</protein>
<evidence type="ECO:0000313" key="14">
    <source>
        <dbReference type="EMBL" id="MBC1177879.1"/>
    </source>
</evidence>
<dbReference type="SUPFAM" id="SSF57850">
    <property type="entry name" value="RING/U-box"/>
    <property type="match status" value="1"/>
</dbReference>
<keyword evidence="16" id="KW-1185">Reference proteome</keyword>
<dbReference type="PROSITE" id="PS51061">
    <property type="entry name" value="R3H"/>
    <property type="match status" value="1"/>
</dbReference>
<dbReference type="PROSITE" id="PS50089">
    <property type="entry name" value="ZF_RING_2"/>
    <property type="match status" value="1"/>
</dbReference>
<dbReference type="GO" id="GO:0005634">
    <property type="term" value="C:nucleus"/>
    <property type="evidence" value="ECO:0007669"/>
    <property type="project" value="UniProtKB-SubCell"/>
</dbReference>
<dbReference type="Pfam" id="PF01422">
    <property type="entry name" value="zf-NF-X1"/>
    <property type="match status" value="8"/>
</dbReference>